<dbReference type="OMA" id="IWPLYTL"/>
<comment type="caution">
    <text evidence="4">The sequence shown here is derived from an EMBL/GenBank/DDBJ whole genome shotgun (WGS) entry which is preliminary data.</text>
</comment>
<dbReference type="CDD" id="cd00067">
    <property type="entry name" value="GAL4"/>
    <property type="match status" value="1"/>
</dbReference>
<dbReference type="InterPro" id="IPR036864">
    <property type="entry name" value="Zn2-C6_fun-type_DNA-bd_sf"/>
</dbReference>
<protein>
    <recommendedName>
        <fullName evidence="3">Zn(2)-C6 fungal-type domain-containing protein</fullName>
    </recommendedName>
</protein>
<dbReference type="GO" id="GO:0000981">
    <property type="term" value="F:DNA-binding transcription factor activity, RNA polymerase II-specific"/>
    <property type="evidence" value="ECO:0007669"/>
    <property type="project" value="InterPro"/>
</dbReference>
<dbReference type="PROSITE" id="PS50048">
    <property type="entry name" value="ZN2_CY6_FUNGAL_2"/>
    <property type="match status" value="1"/>
</dbReference>
<sequence length="647" mass="71415">MVYCGKPSKGCSNCRKRKVKCDQAEPHCGQCQKRQLQCPGYRNLVDLMFRDESEHVIEKATTYRKRSEARKQSPSPASPCSSDEAASPALATTPLNWKETQTASRFPPSKARRRKACATSEQGWLCEKQQQLALAKNPPKNINPDLFLPCHSVDSYHERGMAFFFSRHVARNDIGYQSYDFIYDVWKPPSNPSPKNQDSIAAGVVAIGLAGLSKVTRSTDMMDMARRSYGAALSLTTAALSDPAEAVRDTTMLSVLLLSTFEVVSGSTPQTMEAWQKHVDGAAALATLRGIDQFKTSAGCKMFQMLCYSVLLSCMRSDIPAPPVIEELRNKSLEMGKLDKTNRNLIDHMFRTTTVRHQIKTGVITGRNEVISTLAKCDAEWALLASGLPDIWRYRNIRLPAANPTAMHRNCHVYPGLIAAITWNGIRSTRMLLQEAIIEQLCHNVNDESCLSAADQELLISTIKTHNILSDAIIASVPQFFGTVRWEDYVTSAGQDIAPTRAGTDFAMPNQPPPTSSQGSGPVVTPHEEVVGRNGQSVVAVLPSLFEHKDKPLGELWYDVERIMTLAASCTSIVWPLYNIGISPNCSPDKRSYVLNRLMAIYEETGLENALEVAETVRQKMTEYHAPKCATAVNAVLTNSGPVSLDI</sequence>
<dbReference type="PROSITE" id="PS00463">
    <property type="entry name" value="ZN2_CY6_FUNGAL_1"/>
    <property type="match status" value="1"/>
</dbReference>
<reference evidence="4 5" key="1">
    <citation type="submission" date="2016-03" db="EMBL/GenBank/DDBJ databases">
        <title>Fine-scale spatial genetic structure of a fungal parasite of coffee scale insects.</title>
        <authorList>
            <person name="Jackson D."/>
            <person name="Zemenick K.A."/>
            <person name="Malloure B."/>
            <person name="Quandt C.A."/>
            <person name="James T.Y."/>
        </authorList>
    </citation>
    <scope>NUCLEOTIDE SEQUENCE [LARGE SCALE GENOMIC DNA]</scope>
    <source>
        <strain evidence="4 5">UM487</strain>
    </source>
</reference>
<feature type="domain" description="Zn(2)-C6 fungal-type" evidence="3">
    <location>
        <begin position="10"/>
        <end position="38"/>
    </location>
</feature>
<feature type="compositionally biased region" description="Polar residues" evidence="2">
    <location>
        <begin position="93"/>
        <end position="104"/>
    </location>
</feature>
<dbReference type="InterPro" id="IPR001138">
    <property type="entry name" value="Zn2Cys6_DnaBD"/>
</dbReference>
<evidence type="ECO:0000259" key="3">
    <source>
        <dbReference type="PROSITE" id="PS50048"/>
    </source>
</evidence>
<dbReference type="PANTHER" id="PTHR38791">
    <property type="entry name" value="ZN(II)2CYS6 TRANSCRIPTION FACTOR (EUROFUNG)-RELATED-RELATED"/>
    <property type="match status" value="1"/>
</dbReference>
<evidence type="ECO:0000256" key="1">
    <source>
        <dbReference type="ARBA" id="ARBA00023242"/>
    </source>
</evidence>
<evidence type="ECO:0000313" key="5">
    <source>
        <dbReference type="Proteomes" id="UP000243081"/>
    </source>
</evidence>
<accession>A0A179I6X4</accession>
<evidence type="ECO:0000256" key="2">
    <source>
        <dbReference type="SAM" id="MobiDB-lite"/>
    </source>
</evidence>
<evidence type="ECO:0000313" key="4">
    <source>
        <dbReference type="EMBL" id="OAQ97233.1"/>
    </source>
</evidence>
<dbReference type="Proteomes" id="UP000243081">
    <property type="component" value="Unassembled WGS sequence"/>
</dbReference>
<keyword evidence="5" id="KW-1185">Reference proteome</keyword>
<keyword evidence="1" id="KW-0539">Nucleus</keyword>
<dbReference type="GO" id="GO:0008270">
    <property type="term" value="F:zinc ion binding"/>
    <property type="evidence" value="ECO:0007669"/>
    <property type="project" value="InterPro"/>
</dbReference>
<dbReference type="EMBL" id="LUKN01003588">
    <property type="protein sequence ID" value="OAQ97233.1"/>
    <property type="molecule type" value="Genomic_DNA"/>
</dbReference>
<organism evidence="4 5">
    <name type="scientific">Cordyceps confragosa</name>
    <name type="common">Lecanicillium lecanii</name>
    <dbReference type="NCBI Taxonomy" id="2714763"/>
    <lineage>
        <taxon>Eukaryota</taxon>
        <taxon>Fungi</taxon>
        <taxon>Dikarya</taxon>
        <taxon>Ascomycota</taxon>
        <taxon>Pezizomycotina</taxon>
        <taxon>Sordariomycetes</taxon>
        <taxon>Hypocreomycetidae</taxon>
        <taxon>Hypocreales</taxon>
        <taxon>Cordycipitaceae</taxon>
        <taxon>Akanthomyces</taxon>
    </lineage>
</organism>
<dbReference type="Gene3D" id="4.10.240.10">
    <property type="entry name" value="Zn(2)-C6 fungal-type DNA-binding domain"/>
    <property type="match status" value="1"/>
</dbReference>
<dbReference type="PANTHER" id="PTHR38791:SF5">
    <property type="entry name" value="TRANSCRIPTION FACTOR DBAG-RELATED"/>
    <property type="match status" value="1"/>
</dbReference>
<gene>
    <name evidence="4" type="ORF">LLEC1_07541</name>
</gene>
<dbReference type="SMART" id="SM00066">
    <property type="entry name" value="GAL4"/>
    <property type="match status" value="1"/>
</dbReference>
<dbReference type="AlphaFoldDB" id="A0A179I6X4"/>
<dbReference type="InterPro" id="IPR053175">
    <property type="entry name" value="DHMBA_Reg_Transcription_Factor"/>
</dbReference>
<dbReference type="Pfam" id="PF11951">
    <property type="entry name" value="Fungal_trans_2"/>
    <property type="match status" value="1"/>
</dbReference>
<feature type="region of interest" description="Disordered" evidence="2">
    <location>
        <begin position="61"/>
        <end position="112"/>
    </location>
</feature>
<dbReference type="Pfam" id="PF00172">
    <property type="entry name" value="Zn_clus"/>
    <property type="match status" value="1"/>
</dbReference>
<feature type="compositionally biased region" description="Polar residues" evidence="2">
    <location>
        <begin position="72"/>
        <end position="81"/>
    </location>
</feature>
<dbReference type="InterPro" id="IPR021858">
    <property type="entry name" value="Fun_TF"/>
</dbReference>
<dbReference type="SUPFAM" id="SSF57701">
    <property type="entry name" value="Zn2/Cys6 DNA-binding domain"/>
    <property type="match status" value="1"/>
</dbReference>
<name>A0A179I6X4_CORDF</name>
<dbReference type="OrthoDB" id="5429770at2759"/>
<proteinExistence type="predicted"/>